<dbReference type="EMBL" id="JAAZQQ010000007">
    <property type="protein sequence ID" value="NKX46371.1"/>
    <property type="molecule type" value="Genomic_DNA"/>
</dbReference>
<organism evidence="4 5">
    <name type="scientific">Roseicyclus persicicus</name>
    <dbReference type="NCBI Taxonomy" id="2650661"/>
    <lineage>
        <taxon>Bacteria</taxon>
        <taxon>Pseudomonadati</taxon>
        <taxon>Pseudomonadota</taxon>
        <taxon>Alphaproteobacteria</taxon>
        <taxon>Rhodobacterales</taxon>
        <taxon>Roseobacteraceae</taxon>
        <taxon>Roseicyclus</taxon>
    </lineage>
</organism>
<dbReference type="InterPro" id="IPR027385">
    <property type="entry name" value="Beta-barrel_OMP"/>
</dbReference>
<evidence type="ECO:0000313" key="4">
    <source>
        <dbReference type="EMBL" id="NKX46371.1"/>
    </source>
</evidence>
<dbReference type="Pfam" id="PF13505">
    <property type="entry name" value="OMP_b-brl"/>
    <property type="match status" value="1"/>
</dbReference>
<protein>
    <submittedName>
        <fullName evidence="4">Porin family protein</fullName>
    </submittedName>
</protein>
<evidence type="ECO:0000256" key="1">
    <source>
        <dbReference type="ARBA" id="ARBA00022729"/>
    </source>
</evidence>
<sequence length="190" mass="20396">MASKLLPALFLTVCLPVAAAAQDARSWAGPYVGLQYAIGNGAQSYGAGSDYDLEGTGVGLYGGYLWAHGAWAFGAELAYARTDYVEVDPATGESFSDYVFTYTVDLKARVGYAVGPALIYGVLGYGHSEYEDGAPEDLFHINAPIYGLGVDYMVSDRFVVGLEVLRRDLDADSRFTADLTTVTLRAALRF</sequence>
<evidence type="ECO:0000259" key="3">
    <source>
        <dbReference type="Pfam" id="PF13505"/>
    </source>
</evidence>
<dbReference type="InterPro" id="IPR011250">
    <property type="entry name" value="OMP/PagP_B-barrel"/>
</dbReference>
<evidence type="ECO:0000256" key="2">
    <source>
        <dbReference type="SAM" id="SignalP"/>
    </source>
</evidence>
<dbReference type="AlphaFoldDB" id="A0A7X6H1M0"/>
<accession>A0A7X6H1M0</accession>
<name>A0A7X6H1M0_9RHOB</name>
<reference evidence="4 5" key="1">
    <citation type="submission" date="2020-04" db="EMBL/GenBank/DDBJ databases">
        <authorList>
            <person name="Yoon J."/>
        </authorList>
    </citation>
    <scope>NUCLEOTIDE SEQUENCE [LARGE SCALE GENOMIC DNA]</scope>
    <source>
        <strain evidence="4 5">KMU-115</strain>
    </source>
</reference>
<dbReference type="SUPFAM" id="SSF56925">
    <property type="entry name" value="OMPA-like"/>
    <property type="match status" value="1"/>
</dbReference>
<gene>
    <name evidence="4" type="ORF">HCU73_17390</name>
</gene>
<evidence type="ECO:0000313" key="5">
    <source>
        <dbReference type="Proteomes" id="UP000526408"/>
    </source>
</evidence>
<feature type="domain" description="Outer membrane protein beta-barrel" evidence="3">
    <location>
        <begin position="15"/>
        <end position="190"/>
    </location>
</feature>
<dbReference type="RefSeq" id="WP_168624761.1">
    <property type="nucleotide sequence ID" value="NZ_JAAZQQ010000007.1"/>
</dbReference>
<feature type="chain" id="PRO_5031541720" evidence="2">
    <location>
        <begin position="20"/>
        <end position="190"/>
    </location>
</feature>
<keyword evidence="5" id="KW-1185">Reference proteome</keyword>
<comment type="caution">
    <text evidence="4">The sequence shown here is derived from an EMBL/GenBank/DDBJ whole genome shotgun (WGS) entry which is preliminary data.</text>
</comment>
<proteinExistence type="predicted"/>
<feature type="signal peptide" evidence="2">
    <location>
        <begin position="1"/>
        <end position="19"/>
    </location>
</feature>
<dbReference type="Proteomes" id="UP000526408">
    <property type="component" value="Unassembled WGS sequence"/>
</dbReference>
<dbReference type="Gene3D" id="2.40.160.20">
    <property type="match status" value="1"/>
</dbReference>
<keyword evidence="1 2" id="KW-0732">Signal</keyword>